<dbReference type="KEGG" id="glz:GLAREA_01174"/>
<keyword evidence="2" id="KW-0597">Phosphoprotein</keyword>
<evidence type="ECO:0000313" key="5">
    <source>
        <dbReference type="Proteomes" id="UP000016922"/>
    </source>
</evidence>
<dbReference type="OrthoDB" id="3565148at2759"/>
<organism evidence="4 5">
    <name type="scientific">Glarea lozoyensis (strain ATCC 20868 / MF5171)</name>
    <dbReference type="NCBI Taxonomy" id="1116229"/>
    <lineage>
        <taxon>Eukaryota</taxon>
        <taxon>Fungi</taxon>
        <taxon>Dikarya</taxon>
        <taxon>Ascomycota</taxon>
        <taxon>Pezizomycotina</taxon>
        <taxon>Leotiomycetes</taxon>
        <taxon>Helotiales</taxon>
        <taxon>Helotiaceae</taxon>
        <taxon>Glarea</taxon>
    </lineage>
</organism>
<dbReference type="SUPFAM" id="SSF51735">
    <property type="entry name" value="NAD(P)-binding Rossmann-fold domains"/>
    <property type="match status" value="1"/>
</dbReference>
<dbReference type="InterPro" id="IPR036291">
    <property type="entry name" value="NAD(P)-bd_dom_sf"/>
</dbReference>
<dbReference type="AlphaFoldDB" id="S3CYI5"/>
<dbReference type="InterPro" id="IPR013120">
    <property type="entry name" value="FAR_NAD-bd"/>
</dbReference>
<dbReference type="Gene3D" id="3.40.50.720">
    <property type="entry name" value="NAD(P)-binding Rossmann-like Domain"/>
    <property type="match status" value="1"/>
</dbReference>
<dbReference type="HOGENOM" id="CLU_471767_0_0_1"/>
<evidence type="ECO:0000313" key="4">
    <source>
        <dbReference type="EMBL" id="EPE30014.1"/>
    </source>
</evidence>
<dbReference type="eggNOG" id="KOG1202">
    <property type="taxonomic scope" value="Eukaryota"/>
</dbReference>
<dbReference type="STRING" id="1116229.S3CYI5"/>
<dbReference type="Pfam" id="PF00550">
    <property type="entry name" value="PP-binding"/>
    <property type="match status" value="1"/>
</dbReference>
<dbReference type="Proteomes" id="UP000016922">
    <property type="component" value="Unassembled WGS sequence"/>
</dbReference>
<dbReference type="RefSeq" id="XP_008084123.1">
    <property type="nucleotide sequence ID" value="XM_008085932.1"/>
</dbReference>
<keyword evidence="1" id="KW-0596">Phosphopantetheine</keyword>
<dbReference type="PANTHER" id="PTHR44845">
    <property type="entry name" value="CARRIER DOMAIN-CONTAINING PROTEIN"/>
    <property type="match status" value="1"/>
</dbReference>
<dbReference type="PANTHER" id="PTHR44845:SF6">
    <property type="entry name" value="BETA-ALANINE-ACTIVATING ENZYME"/>
    <property type="match status" value="1"/>
</dbReference>
<evidence type="ECO:0000256" key="2">
    <source>
        <dbReference type="ARBA" id="ARBA00022553"/>
    </source>
</evidence>
<dbReference type="EMBL" id="KE145367">
    <property type="protein sequence ID" value="EPE30014.1"/>
    <property type="molecule type" value="Genomic_DNA"/>
</dbReference>
<protein>
    <submittedName>
        <fullName evidence="4">NAD(P)-binding Rossmann-fold containing protein</fullName>
    </submittedName>
</protein>
<reference evidence="4 5" key="1">
    <citation type="journal article" date="2013" name="BMC Genomics">
        <title>Genomics-driven discovery of the pneumocandin biosynthetic gene cluster in the fungus Glarea lozoyensis.</title>
        <authorList>
            <person name="Chen L."/>
            <person name="Yue Q."/>
            <person name="Zhang X."/>
            <person name="Xiang M."/>
            <person name="Wang C."/>
            <person name="Li S."/>
            <person name="Che Y."/>
            <person name="Ortiz-Lopez F.J."/>
            <person name="Bills G.F."/>
            <person name="Liu X."/>
            <person name="An Z."/>
        </authorList>
    </citation>
    <scope>NUCLEOTIDE SEQUENCE [LARGE SCALE GENOMIC DNA]</scope>
    <source>
        <strain evidence="5">ATCC 20868 / MF5171</strain>
    </source>
</reference>
<dbReference type="OMA" id="PTHERIT"/>
<dbReference type="InterPro" id="IPR006162">
    <property type="entry name" value="Ppantetheine_attach_site"/>
</dbReference>
<dbReference type="InterPro" id="IPR009081">
    <property type="entry name" value="PP-bd_ACP"/>
</dbReference>
<proteinExistence type="predicted"/>
<accession>S3CYI5</accession>
<dbReference type="PROSITE" id="PS50075">
    <property type="entry name" value="CARRIER"/>
    <property type="match status" value="1"/>
</dbReference>
<name>S3CYI5_GLAL2</name>
<sequence>MCSLAANRRSRGLNASAVNGGAIIGAGYITRETDRALDITVEKMALMHLSEEDFHQMIAEAIESGHSGSPHSPEITTGLLDISSDSPHIPKWYSNPKFARFIVNRAANEEDRKGRTATVTIHDHLGNCKTKKDLFQLVGKSFGDQVRKLLQLSEAVTIDEILSKRALELGIDSLVSVDIRHWVLKNFLVSIPVLRLMGNDTLNSFVQIVVEGIPAEMLPVMHTSTVDRMSETTSSTTVSVPSTLSTEQCSPSINTEFIDWEAESNIPEDLRCIKTVYGSSPAVPPKNLVLIGATGLLGRHLLESLLRETSTEVVHCLAVRNLASRTVDELVADERIKYYHGNLSDPLLGLSKEEAESIFAKADAVIHNGADTSHIKSFHDLRSSNVGSTIELTRMCLPRKIPMHYISSVGVAIYSDKNPFPPVSVAGNGSISPAADGSFGYGSSKWTNERFLERVQEHHALPICIYRPSTIIREGVHSRTTRAKLDWVNSLLYYIRKTKTAPRIVNAHGAFDLVRAETCCADVVRHLSKGEPGKSQMLRYVNQVGDQVIPMNEISLVDSERGECYELLDLDEWIREAV</sequence>
<dbReference type="GeneID" id="19460232"/>
<dbReference type="SUPFAM" id="SSF47336">
    <property type="entry name" value="ACP-like"/>
    <property type="match status" value="1"/>
</dbReference>
<gene>
    <name evidence="4" type="ORF">GLAREA_01174</name>
</gene>
<evidence type="ECO:0000259" key="3">
    <source>
        <dbReference type="PROSITE" id="PS50075"/>
    </source>
</evidence>
<feature type="domain" description="Carrier" evidence="3">
    <location>
        <begin position="136"/>
        <end position="213"/>
    </location>
</feature>
<dbReference type="Pfam" id="PF07993">
    <property type="entry name" value="NAD_binding_4"/>
    <property type="match status" value="1"/>
</dbReference>
<evidence type="ECO:0000256" key="1">
    <source>
        <dbReference type="ARBA" id="ARBA00022450"/>
    </source>
</evidence>
<dbReference type="PROSITE" id="PS00012">
    <property type="entry name" value="PHOSPHOPANTETHEINE"/>
    <property type="match status" value="1"/>
</dbReference>
<dbReference type="InterPro" id="IPR036736">
    <property type="entry name" value="ACP-like_sf"/>
</dbReference>
<keyword evidence="5" id="KW-1185">Reference proteome</keyword>